<dbReference type="PANTHER" id="PTHR46481">
    <property type="entry name" value="ZINC FINGER BED DOMAIN-CONTAINING PROTEIN 4"/>
    <property type="match status" value="1"/>
</dbReference>
<evidence type="ECO:0000256" key="7">
    <source>
        <dbReference type="ARBA" id="ARBA00023163"/>
    </source>
</evidence>
<evidence type="ECO:0000313" key="12">
    <source>
        <dbReference type="Proteomes" id="UP000483820"/>
    </source>
</evidence>
<keyword evidence="2" id="KW-0479">Metal-binding</keyword>
<accession>A0A6A5G143</accession>
<dbReference type="SUPFAM" id="SSF53098">
    <property type="entry name" value="Ribonuclease H-like"/>
    <property type="match status" value="1"/>
</dbReference>
<dbReference type="InterPro" id="IPR003656">
    <property type="entry name" value="Znf_BED"/>
</dbReference>
<evidence type="ECO:0000256" key="2">
    <source>
        <dbReference type="ARBA" id="ARBA00022723"/>
    </source>
</evidence>
<feature type="domain" description="HAT C-terminal dimerisation" evidence="10">
    <location>
        <begin position="520"/>
        <end position="577"/>
    </location>
</feature>
<dbReference type="InterPro" id="IPR052035">
    <property type="entry name" value="ZnF_BED_domain_contain"/>
</dbReference>
<organism evidence="11 12">
    <name type="scientific">Caenorhabditis remanei</name>
    <name type="common">Caenorhabditis vulgaris</name>
    <dbReference type="NCBI Taxonomy" id="31234"/>
    <lineage>
        <taxon>Eukaryota</taxon>
        <taxon>Metazoa</taxon>
        <taxon>Ecdysozoa</taxon>
        <taxon>Nematoda</taxon>
        <taxon>Chromadorea</taxon>
        <taxon>Rhabditida</taxon>
        <taxon>Rhabditina</taxon>
        <taxon>Rhabditomorpha</taxon>
        <taxon>Rhabditoidea</taxon>
        <taxon>Rhabditidae</taxon>
        <taxon>Peloderinae</taxon>
        <taxon>Caenorhabditis</taxon>
    </lineage>
</organism>
<dbReference type="GO" id="GO:0046983">
    <property type="term" value="F:protein dimerization activity"/>
    <property type="evidence" value="ECO:0007669"/>
    <property type="project" value="InterPro"/>
</dbReference>
<comment type="subcellular location">
    <subcellularLocation>
        <location evidence="1">Nucleus</location>
    </subcellularLocation>
</comment>
<reference evidence="11 12" key="1">
    <citation type="submission" date="2019-12" db="EMBL/GenBank/DDBJ databases">
        <title>Chromosome-level assembly of the Caenorhabditis remanei genome.</title>
        <authorList>
            <person name="Teterina A.A."/>
            <person name="Willis J.H."/>
            <person name="Phillips P.C."/>
        </authorList>
    </citation>
    <scope>NUCLEOTIDE SEQUENCE [LARGE SCALE GENOMIC DNA]</scope>
    <source>
        <strain evidence="11 12">PX506</strain>
        <tissue evidence="11">Whole organism</tissue>
    </source>
</reference>
<dbReference type="Pfam" id="PF02892">
    <property type="entry name" value="zf-BED"/>
    <property type="match status" value="1"/>
</dbReference>
<dbReference type="AlphaFoldDB" id="A0A6A5G143"/>
<dbReference type="InterPro" id="IPR012337">
    <property type="entry name" value="RNaseH-like_sf"/>
</dbReference>
<evidence type="ECO:0000256" key="4">
    <source>
        <dbReference type="ARBA" id="ARBA00022833"/>
    </source>
</evidence>
<dbReference type="CTD" id="9824759"/>
<dbReference type="KEGG" id="crq:GCK72_024849"/>
<evidence type="ECO:0000256" key="8">
    <source>
        <dbReference type="ARBA" id="ARBA00023242"/>
    </source>
</evidence>
<keyword evidence="6" id="KW-0238">DNA-binding</keyword>
<dbReference type="GO" id="GO:0005634">
    <property type="term" value="C:nucleus"/>
    <property type="evidence" value="ECO:0007669"/>
    <property type="project" value="UniProtKB-SubCell"/>
</dbReference>
<dbReference type="Proteomes" id="UP000483820">
    <property type="component" value="Chromosome X"/>
</dbReference>
<keyword evidence="4" id="KW-0862">Zinc</keyword>
<protein>
    <submittedName>
        <fullName evidence="11">Uncharacterized protein</fullName>
    </submittedName>
</protein>
<proteinExistence type="predicted"/>
<dbReference type="GO" id="GO:0003677">
    <property type="term" value="F:DNA binding"/>
    <property type="evidence" value="ECO:0007669"/>
    <property type="project" value="UniProtKB-KW"/>
</dbReference>
<dbReference type="Pfam" id="PF05699">
    <property type="entry name" value="Dimer_Tnp_hAT"/>
    <property type="match status" value="1"/>
</dbReference>
<evidence type="ECO:0000313" key="11">
    <source>
        <dbReference type="EMBL" id="KAF1748382.1"/>
    </source>
</evidence>
<dbReference type="EMBL" id="WUAV01000006">
    <property type="protein sequence ID" value="KAF1748382.1"/>
    <property type="molecule type" value="Genomic_DNA"/>
</dbReference>
<sequence length="601" mass="68821">MAKRSKYDAYFQRIEESAHCRLCTVKVPWTRNGGTNCLRLHLATRHPQEMEQFNQIQTKQARSSNESGISQDDSALFGHEVWETSDSPGGNQIIQPLPRIEISENDISVIAMICEDRLPVTILDGPGFRKFLEKSRPDVQLKHVSYYTQNVLPILCDNLEEKVRRDLTFATNVSLVFDTYKSDSDRAEHVSLSAYWMNIQTMEPRHALLFYKTMPESSEISSLFIHSKLAKYEVHQKTIGYISESPSISNIDWLENISMKLPDFEAILDEISRSIYSSCPDLLRKVAHTVIDFQKMQKDQETTASKIQILETALPNVVLERPDSLSRRGHQEILRIALNISAIRNTINSSGNEDQRYTKLTEEEIKVTSFIFSILEQIQEAHNQIRHRYYQTASVIIPSLRVLLHKLTDVVKNDPSSPEQSIGRNVLNKLETAANVSQKNMVLKTATFLDPRFKDAFFFECHKSYMIHNFKDRCGKVIKEEVLVAPKNEEKNRQMSVFDSFIQEKSNGSSSEPKTELETEIENYLKEETTSQTDPTDFWLQNQCKFPILKSLATQYLAIPASASGAKKLYEDGEKMIPTGFSDNSRDSFVFCSANIDVYGY</sequence>
<evidence type="ECO:0000256" key="3">
    <source>
        <dbReference type="ARBA" id="ARBA00022771"/>
    </source>
</evidence>
<evidence type="ECO:0000256" key="5">
    <source>
        <dbReference type="ARBA" id="ARBA00023015"/>
    </source>
</evidence>
<evidence type="ECO:0000259" key="10">
    <source>
        <dbReference type="Pfam" id="PF05699"/>
    </source>
</evidence>
<dbReference type="InterPro" id="IPR008906">
    <property type="entry name" value="HATC_C_dom"/>
</dbReference>
<keyword evidence="3" id="KW-0863">Zinc-finger</keyword>
<evidence type="ECO:0000256" key="6">
    <source>
        <dbReference type="ARBA" id="ARBA00023125"/>
    </source>
</evidence>
<name>A0A6A5G143_CAERE</name>
<evidence type="ECO:0000259" key="9">
    <source>
        <dbReference type="Pfam" id="PF02892"/>
    </source>
</evidence>
<keyword evidence="5" id="KW-0805">Transcription regulation</keyword>
<keyword evidence="7" id="KW-0804">Transcription</keyword>
<dbReference type="RefSeq" id="XP_003117639.2">
    <property type="nucleotide sequence ID" value="XM_003117591.2"/>
</dbReference>
<evidence type="ECO:0000256" key="1">
    <source>
        <dbReference type="ARBA" id="ARBA00004123"/>
    </source>
</evidence>
<dbReference type="GO" id="GO:0008270">
    <property type="term" value="F:zinc ion binding"/>
    <property type="evidence" value="ECO:0007669"/>
    <property type="project" value="UniProtKB-KW"/>
</dbReference>
<comment type="caution">
    <text evidence="11">The sequence shown here is derived from an EMBL/GenBank/DDBJ whole genome shotgun (WGS) entry which is preliminary data.</text>
</comment>
<gene>
    <name evidence="11" type="ORF">GCK72_024849</name>
</gene>
<dbReference type="GeneID" id="9824759"/>
<dbReference type="PANTHER" id="PTHR46481:SF10">
    <property type="entry name" value="ZINC FINGER BED DOMAIN-CONTAINING PROTEIN 39"/>
    <property type="match status" value="1"/>
</dbReference>
<keyword evidence="8" id="KW-0539">Nucleus</keyword>
<feature type="domain" description="BED-type" evidence="9">
    <location>
        <begin position="9"/>
        <end position="47"/>
    </location>
</feature>